<dbReference type="EMBL" id="VOHE01000003">
    <property type="protein sequence ID" value="TWT19680.1"/>
    <property type="molecule type" value="Genomic_DNA"/>
</dbReference>
<dbReference type="Gene3D" id="3.10.20.310">
    <property type="entry name" value="membrane protein fhac"/>
    <property type="match status" value="1"/>
</dbReference>
<dbReference type="RefSeq" id="WP_146312303.1">
    <property type="nucleotide sequence ID" value="NZ_VOHE01000003.1"/>
</dbReference>
<dbReference type="GO" id="GO:0098046">
    <property type="term" value="C:type V protein secretion system complex"/>
    <property type="evidence" value="ECO:0007669"/>
    <property type="project" value="TreeGrafter"/>
</dbReference>
<dbReference type="AlphaFoldDB" id="A0A5C5U2T6"/>
<feature type="region of interest" description="Disordered" evidence="4">
    <location>
        <begin position="34"/>
        <end position="58"/>
    </location>
</feature>
<feature type="region of interest" description="Disordered" evidence="4">
    <location>
        <begin position="336"/>
        <end position="421"/>
    </location>
</feature>
<keyword evidence="1" id="KW-0472">Membrane</keyword>
<evidence type="ECO:0000256" key="4">
    <source>
        <dbReference type="SAM" id="MobiDB-lite"/>
    </source>
</evidence>
<evidence type="ECO:0000256" key="3">
    <source>
        <dbReference type="ARBA" id="ARBA00023237"/>
    </source>
</evidence>
<evidence type="ECO:0000259" key="6">
    <source>
        <dbReference type="Pfam" id="PF03865"/>
    </source>
</evidence>
<dbReference type="GO" id="GO:0008320">
    <property type="term" value="F:protein transmembrane transporter activity"/>
    <property type="evidence" value="ECO:0007669"/>
    <property type="project" value="TreeGrafter"/>
</dbReference>
<keyword evidence="1" id="KW-1134">Transmembrane beta strand</keyword>
<dbReference type="GO" id="GO:0046819">
    <property type="term" value="P:protein secretion by the type V secretion system"/>
    <property type="evidence" value="ECO:0007669"/>
    <property type="project" value="TreeGrafter"/>
</dbReference>
<dbReference type="OrthoDB" id="572300at2"/>
<dbReference type="Pfam" id="PF08479">
    <property type="entry name" value="POTRA_2"/>
    <property type="match status" value="1"/>
</dbReference>
<sequence>MQEILAHGRGRARRVRRALLPVACAILSAAPAGAQDTPSIAGWQPGDQQQALSAPASPPLLDTITVDVPAPRERAGAQATVPTRGFRVAGVGEHPRHGITPASIQALVDARFRALAGDAPEAALTFAQLQDVAAAVTRAYREAGFLVATAYVPAQTIGEDGVVTLEALEGRLGRVLVEGNRRVRSSAIAAPARRLEGRSLHREEVDTALLSMRELPGVDTSVVLQPGEAPGETDMRVTATEEARPYSVSLATSNHGSPMTGRYRAQVGLAWRNALGLGDVFSASYAHGFSPEQSSAVSVGMQVPHRPARLADPCPRPGRADGHRPGQSACVLLHRAPGGRGVPGARRPGPGRQPPRGCPPGSWRVGVRRPGPWRRGAGHPPGRRPGADLRSATPGAGLRDPALRASVPAGGAGTGRESGDRRLRAAGLGTEAGVGRYPCFAAYGSV</sequence>
<evidence type="ECO:0000259" key="7">
    <source>
        <dbReference type="Pfam" id="PF08479"/>
    </source>
</evidence>
<keyword evidence="2" id="KW-0812">Transmembrane</keyword>
<dbReference type="Gene3D" id="2.40.160.50">
    <property type="entry name" value="membrane protein fhac: a member of the omp85/tpsb transporter family"/>
    <property type="match status" value="1"/>
</dbReference>
<reference evidence="8 9" key="1">
    <citation type="submission" date="2019-07" db="EMBL/GenBank/DDBJ databases">
        <title>Luteimonas sp. YD-1 nov., isolated from acidic soil.</title>
        <authorList>
            <person name="Zhou J."/>
        </authorList>
    </citation>
    <scope>NUCLEOTIDE SEQUENCE [LARGE SCALE GENOMIC DNA]</scope>
    <source>
        <strain evidence="8 9">YD-1</strain>
    </source>
</reference>
<organism evidence="8 9">
    <name type="scientific">Luteimonas wenzhouensis</name>
    <dbReference type="NCBI Taxonomy" id="2599615"/>
    <lineage>
        <taxon>Bacteria</taxon>
        <taxon>Pseudomonadati</taxon>
        <taxon>Pseudomonadota</taxon>
        <taxon>Gammaproteobacteria</taxon>
        <taxon>Lysobacterales</taxon>
        <taxon>Lysobacteraceae</taxon>
        <taxon>Luteimonas</taxon>
    </lineage>
</organism>
<feature type="domain" description="Haemolysin activator HlyB C-terminal" evidence="6">
    <location>
        <begin position="231"/>
        <end position="306"/>
    </location>
</feature>
<dbReference type="PANTHER" id="PTHR34597">
    <property type="entry name" value="SLR1661 PROTEIN"/>
    <property type="match status" value="1"/>
</dbReference>
<accession>A0A5C5U2T6</accession>
<comment type="caution">
    <text evidence="8">The sequence shown here is derived from an EMBL/GenBank/DDBJ whole genome shotgun (WGS) entry which is preliminary data.</text>
</comment>
<feature type="signal peptide" evidence="5">
    <location>
        <begin position="1"/>
        <end position="34"/>
    </location>
</feature>
<gene>
    <name evidence="8" type="ORF">FQY79_07510</name>
</gene>
<proteinExistence type="predicted"/>
<dbReference type="Proteomes" id="UP000315949">
    <property type="component" value="Unassembled WGS sequence"/>
</dbReference>
<dbReference type="Pfam" id="PF03865">
    <property type="entry name" value="ShlB"/>
    <property type="match status" value="1"/>
</dbReference>
<keyword evidence="9" id="KW-1185">Reference proteome</keyword>
<protein>
    <submittedName>
        <fullName evidence="8">ShlB/FhaC/HecB family hemolysin secretion/activation protein</fullName>
    </submittedName>
</protein>
<evidence type="ECO:0000256" key="2">
    <source>
        <dbReference type="ARBA" id="ARBA00022692"/>
    </source>
</evidence>
<feature type="compositionally biased region" description="Low complexity" evidence="4">
    <location>
        <begin position="359"/>
        <end position="380"/>
    </location>
</feature>
<evidence type="ECO:0000313" key="9">
    <source>
        <dbReference type="Proteomes" id="UP000315949"/>
    </source>
</evidence>
<dbReference type="InterPro" id="IPR051544">
    <property type="entry name" value="TPS_OM_transporter"/>
</dbReference>
<evidence type="ECO:0000313" key="8">
    <source>
        <dbReference type="EMBL" id="TWT19680.1"/>
    </source>
</evidence>
<evidence type="ECO:0000256" key="1">
    <source>
        <dbReference type="ARBA" id="ARBA00022452"/>
    </source>
</evidence>
<dbReference type="InterPro" id="IPR005565">
    <property type="entry name" value="Hemolysn_activator_HlyB_C"/>
</dbReference>
<feature type="domain" description="Polypeptide-transport-associated ShlB-type" evidence="7">
    <location>
        <begin position="99"/>
        <end position="170"/>
    </location>
</feature>
<keyword evidence="5" id="KW-0732">Signal</keyword>
<dbReference type="PANTHER" id="PTHR34597:SF3">
    <property type="entry name" value="OUTER MEMBRANE TRANSPORTER CDIB"/>
    <property type="match status" value="1"/>
</dbReference>
<name>A0A5C5U2T6_9GAMM</name>
<dbReference type="InterPro" id="IPR013686">
    <property type="entry name" value="Polypept-transport_assoc_ShlB"/>
</dbReference>
<evidence type="ECO:0000256" key="5">
    <source>
        <dbReference type="SAM" id="SignalP"/>
    </source>
</evidence>
<keyword evidence="3" id="KW-0998">Cell outer membrane</keyword>
<feature type="chain" id="PRO_5022769668" evidence="5">
    <location>
        <begin position="35"/>
        <end position="446"/>
    </location>
</feature>